<protein>
    <submittedName>
        <fullName evidence="2">Uncharacterized protein</fullName>
    </submittedName>
</protein>
<evidence type="ECO:0000313" key="3">
    <source>
        <dbReference type="Proteomes" id="UP000735302"/>
    </source>
</evidence>
<reference evidence="2 3" key="1">
    <citation type="journal article" date="2021" name="Elife">
        <title>Chloroplast acquisition without the gene transfer in kleptoplastic sea slugs, Plakobranchus ocellatus.</title>
        <authorList>
            <person name="Maeda T."/>
            <person name="Takahashi S."/>
            <person name="Yoshida T."/>
            <person name="Shimamura S."/>
            <person name="Takaki Y."/>
            <person name="Nagai Y."/>
            <person name="Toyoda A."/>
            <person name="Suzuki Y."/>
            <person name="Arimoto A."/>
            <person name="Ishii H."/>
            <person name="Satoh N."/>
            <person name="Nishiyama T."/>
            <person name="Hasebe M."/>
            <person name="Maruyama T."/>
            <person name="Minagawa J."/>
            <person name="Obokata J."/>
            <person name="Shigenobu S."/>
        </authorList>
    </citation>
    <scope>NUCLEOTIDE SEQUENCE [LARGE SCALE GENOMIC DNA]</scope>
</reference>
<comment type="caution">
    <text evidence="2">The sequence shown here is derived from an EMBL/GenBank/DDBJ whole genome shotgun (WGS) entry which is preliminary data.</text>
</comment>
<keyword evidence="1" id="KW-1133">Transmembrane helix</keyword>
<feature type="transmembrane region" description="Helical" evidence="1">
    <location>
        <begin position="53"/>
        <end position="71"/>
    </location>
</feature>
<accession>A0AAV4BA69</accession>
<gene>
    <name evidence="2" type="ORF">PoB_004255800</name>
</gene>
<dbReference type="EMBL" id="BLXT01004644">
    <property type="protein sequence ID" value="GFO16053.1"/>
    <property type="molecule type" value="Genomic_DNA"/>
</dbReference>
<organism evidence="2 3">
    <name type="scientific">Plakobranchus ocellatus</name>
    <dbReference type="NCBI Taxonomy" id="259542"/>
    <lineage>
        <taxon>Eukaryota</taxon>
        <taxon>Metazoa</taxon>
        <taxon>Spiralia</taxon>
        <taxon>Lophotrochozoa</taxon>
        <taxon>Mollusca</taxon>
        <taxon>Gastropoda</taxon>
        <taxon>Heterobranchia</taxon>
        <taxon>Euthyneura</taxon>
        <taxon>Panpulmonata</taxon>
        <taxon>Sacoglossa</taxon>
        <taxon>Placobranchoidea</taxon>
        <taxon>Plakobranchidae</taxon>
        <taxon>Plakobranchus</taxon>
    </lineage>
</organism>
<keyword evidence="1" id="KW-0472">Membrane</keyword>
<keyword evidence="3" id="KW-1185">Reference proteome</keyword>
<name>A0AAV4BA69_9GAST</name>
<keyword evidence="1" id="KW-0812">Transmembrane</keyword>
<dbReference type="Proteomes" id="UP000735302">
    <property type="component" value="Unassembled WGS sequence"/>
</dbReference>
<dbReference type="AlphaFoldDB" id="A0AAV4BA69"/>
<evidence type="ECO:0000313" key="2">
    <source>
        <dbReference type="EMBL" id="GFO16053.1"/>
    </source>
</evidence>
<sequence length="128" mass="14627">MRKFKGRRTERSGKRRKETEIRGLRWRLRDGNYGSLFAMSSVFSALISCRVAAPFFLIIVLWIVLVFGSCIEPVHNKVISGFQALRQVRAPMAGLEPATEGSLRISGRICYPLCHRRPFCYGKQIISH</sequence>
<proteinExistence type="predicted"/>
<evidence type="ECO:0000256" key="1">
    <source>
        <dbReference type="SAM" id="Phobius"/>
    </source>
</evidence>